<gene>
    <name evidence="4" type="ORF">K469DRAFT_560679</name>
</gene>
<feature type="region of interest" description="Disordered" evidence="1">
    <location>
        <begin position="901"/>
        <end position="990"/>
    </location>
</feature>
<evidence type="ECO:0000313" key="4">
    <source>
        <dbReference type="EMBL" id="KAF2190316.1"/>
    </source>
</evidence>
<feature type="domain" description="NB-ARC" evidence="2">
    <location>
        <begin position="286"/>
        <end position="457"/>
    </location>
</feature>
<dbReference type="PANTHER" id="PTHR46082">
    <property type="entry name" value="ATP/GTP-BINDING PROTEIN-RELATED"/>
    <property type="match status" value="1"/>
</dbReference>
<feature type="domain" description="Heterokaryon incompatibility" evidence="3">
    <location>
        <begin position="25"/>
        <end position="111"/>
    </location>
</feature>
<evidence type="ECO:0000259" key="3">
    <source>
        <dbReference type="Pfam" id="PF06985"/>
    </source>
</evidence>
<dbReference type="AlphaFoldDB" id="A0A6A6EK78"/>
<dbReference type="EMBL" id="ML994619">
    <property type="protein sequence ID" value="KAF2190316.1"/>
    <property type="molecule type" value="Genomic_DNA"/>
</dbReference>
<feature type="compositionally biased region" description="Basic and acidic residues" evidence="1">
    <location>
        <begin position="935"/>
        <end position="946"/>
    </location>
</feature>
<dbReference type="PANTHER" id="PTHR46082:SF6">
    <property type="entry name" value="AAA+ ATPASE DOMAIN-CONTAINING PROTEIN-RELATED"/>
    <property type="match status" value="1"/>
</dbReference>
<protein>
    <submittedName>
        <fullName evidence="4">HET-domain-containing protein</fullName>
    </submittedName>
</protein>
<sequence length="990" mass="111475">MRLLQLDDCPSFSLAEFAEDQVPRYAILSHTWGHDGDEITYKDIINGTGSGKAGYDKLRFCAVQAKNDGLGYCWIDTCCIDKTNAAELTESINSMFRWYQNAVKCYVFLADISTPMSEDDRASQLRNSRWFTRGWTLQELIAPRCVEFFSQKRELLGDRKSLEKQIHQVTGISIHALRGELLSHFTINERMSWAANRTTKRPEDKVYSLLGIFDIHMEAIYGEGEHHASRRLLRELERYSENHQLSEFFRDQLKLSSSKQPKTPLVNPTWIVPFERNPRFTGREPELTRLEEMLFGKHRTAKLAITGLGGVGKTQLFIELLYRVADKQKHCSVIWISAVNMESLHQSYLDVARQLGIPGCEDDKANVKRLVQTHLSKESTGQWLLVFDNADDLDMWIAKTAGQQPGQGSLINYLPKSKQGAVVFTTRDRKIAVKLAQRNVVDVPAMGEDAAVQLLGKCLVNPDLVNRRQDTSALLLQLTFLPLAIVQAAAYINENAISLADYISLLAEQEEEVIDLLSEEFEDDGRYRDIKNPVATTWLISFDQIQRRDRLAADYLSFMACIEPKDIPQSLLPPGASRKKEVDAIGTLTAYSFVHKRPADECLDLHRLVHLATRNWLRKEELLAQSTERAILRLGEVFPDHEHQNRTVWRKYLVHARYVLESDVPGDDDKFRTSLLWKLGMCLYQEGRWNEAQRAFVQVMETRKRVLGPEHPDTLISMGNLASTYRNQGRWKEAEELNVQVMETFKRVLGEEHPDTLTSMANQASTYRNQGRWKEAEELNVQVMETFKRVLGPEHPDTLTSMANLALTFWNQGRWKEAEELNVQVMETRKRVLGKEHPSTLTSMGNLASTYMNQGRAVEGGRRAQCASDGDEFEGAWAGASGHADQHGQPGVDLLESRAVEGGRGAGGASDGDIQEGAWGGASRHADQHGQPGVDVHESRAAEGGRRAGGASDGDEKEGAWGGASRHADQHGQPGVDLLESRAVGRGRRA</sequence>
<dbReference type="SUPFAM" id="SSF48452">
    <property type="entry name" value="TPR-like"/>
    <property type="match status" value="2"/>
</dbReference>
<dbReference type="SUPFAM" id="SSF52540">
    <property type="entry name" value="P-loop containing nucleoside triphosphate hydrolases"/>
    <property type="match status" value="1"/>
</dbReference>
<evidence type="ECO:0000313" key="5">
    <source>
        <dbReference type="Proteomes" id="UP000800200"/>
    </source>
</evidence>
<dbReference type="InterPro" id="IPR002182">
    <property type="entry name" value="NB-ARC"/>
</dbReference>
<dbReference type="Pfam" id="PF00931">
    <property type="entry name" value="NB-ARC"/>
    <property type="match status" value="1"/>
</dbReference>
<dbReference type="InterPro" id="IPR053137">
    <property type="entry name" value="NLR-like"/>
</dbReference>
<dbReference type="InterPro" id="IPR027417">
    <property type="entry name" value="P-loop_NTPase"/>
</dbReference>
<dbReference type="OrthoDB" id="674604at2759"/>
<keyword evidence="5" id="KW-1185">Reference proteome</keyword>
<dbReference type="Pfam" id="PF06985">
    <property type="entry name" value="HET"/>
    <property type="match status" value="1"/>
</dbReference>
<dbReference type="InterPro" id="IPR011990">
    <property type="entry name" value="TPR-like_helical_dom_sf"/>
</dbReference>
<dbReference type="InterPro" id="IPR010730">
    <property type="entry name" value="HET"/>
</dbReference>
<dbReference type="Pfam" id="PF13424">
    <property type="entry name" value="TPR_12"/>
    <property type="match status" value="2"/>
</dbReference>
<dbReference type="GO" id="GO:0043531">
    <property type="term" value="F:ADP binding"/>
    <property type="evidence" value="ECO:0007669"/>
    <property type="project" value="InterPro"/>
</dbReference>
<dbReference type="Proteomes" id="UP000800200">
    <property type="component" value="Unassembled WGS sequence"/>
</dbReference>
<accession>A0A6A6EK78</accession>
<evidence type="ECO:0000256" key="1">
    <source>
        <dbReference type="SAM" id="MobiDB-lite"/>
    </source>
</evidence>
<dbReference type="Gene3D" id="3.40.50.300">
    <property type="entry name" value="P-loop containing nucleotide triphosphate hydrolases"/>
    <property type="match status" value="1"/>
</dbReference>
<name>A0A6A6EK78_9PEZI</name>
<evidence type="ECO:0000259" key="2">
    <source>
        <dbReference type="Pfam" id="PF00931"/>
    </source>
</evidence>
<dbReference type="Gene3D" id="1.25.40.10">
    <property type="entry name" value="Tetratricopeptide repeat domain"/>
    <property type="match status" value="1"/>
</dbReference>
<organism evidence="4 5">
    <name type="scientific">Zopfia rhizophila CBS 207.26</name>
    <dbReference type="NCBI Taxonomy" id="1314779"/>
    <lineage>
        <taxon>Eukaryota</taxon>
        <taxon>Fungi</taxon>
        <taxon>Dikarya</taxon>
        <taxon>Ascomycota</taxon>
        <taxon>Pezizomycotina</taxon>
        <taxon>Dothideomycetes</taxon>
        <taxon>Dothideomycetes incertae sedis</taxon>
        <taxon>Zopfiaceae</taxon>
        <taxon>Zopfia</taxon>
    </lineage>
</organism>
<proteinExistence type="predicted"/>
<reference evidence="4" key="1">
    <citation type="journal article" date="2020" name="Stud. Mycol.">
        <title>101 Dothideomycetes genomes: a test case for predicting lifestyles and emergence of pathogens.</title>
        <authorList>
            <person name="Haridas S."/>
            <person name="Albert R."/>
            <person name="Binder M."/>
            <person name="Bloem J."/>
            <person name="Labutti K."/>
            <person name="Salamov A."/>
            <person name="Andreopoulos B."/>
            <person name="Baker S."/>
            <person name="Barry K."/>
            <person name="Bills G."/>
            <person name="Bluhm B."/>
            <person name="Cannon C."/>
            <person name="Castanera R."/>
            <person name="Culley D."/>
            <person name="Daum C."/>
            <person name="Ezra D."/>
            <person name="Gonzalez J."/>
            <person name="Henrissat B."/>
            <person name="Kuo A."/>
            <person name="Liang C."/>
            <person name="Lipzen A."/>
            <person name="Lutzoni F."/>
            <person name="Magnuson J."/>
            <person name="Mondo S."/>
            <person name="Nolan M."/>
            <person name="Ohm R."/>
            <person name="Pangilinan J."/>
            <person name="Park H.-J."/>
            <person name="Ramirez L."/>
            <person name="Alfaro M."/>
            <person name="Sun H."/>
            <person name="Tritt A."/>
            <person name="Yoshinaga Y."/>
            <person name="Zwiers L.-H."/>
            <person name="Turgeon B."/>
            <person name="Goodwin S."/>
            <person name="Spatafora J."/>
            <person name="Crous P."/>
            <person name="Grigoriev I."/>
        </authorList>
    </citation>
    <scope>NUCLEOTIDE SEQUENCE</scope>
    <source>
        <strain evidence="4">CBS 207.26</strain>
    </source>
</reference>